<keyword evidence="2" id="KW-1185">Reference proteome</keyword>
<dbReference type="Proteomes" id="UP000006729">
    <property type="component" value="Chromosome 6"/>
</dbReference>
<gene>
    <name evidence="1" type="ORF">POPTR_006G238566</name>
</gene>
<dbReference type="InParanoid" id="A0A3N7F5V7"/>
<dbReference type="EMBL" id="CM009295">
    <property type="protein sequence ID" value="RQO92129.1"/>
    <property type="molecule type" value="Genomic_DNA"/>
</dbReference>
<sequence>MWTKTWLSGTDIKEIWHLPYKVTQQKNGILSLSLVNDHLTITCYIYIYSTNLIKSFVESYSFDALGKLPFIFMLASSTWGATYTCKCSKLPFNNLTMHSQLSVPTTAYRRKDILISWSL</sequence>
<dbReference type="AlphaFoldDB" id="A0A3N7F5V7"/>
<evidence type="ECO:0000313" key="1">
    <source>
        <dbReference type="EMBL" id="RQO92129.1"/>
    </source>
</evidence>
<organism evidence="1 2">
    <name type="scientific">Populus trichocarpa</name>
    <name type="common">Western balsam poplar</name>
    <name type="synonym">Populus balsamifera subsp. trichocarpa</name>
    <dbReference type="NCBI Taxonomy" id="3694"/>
    <lineage>
        <taxon>Eukaryota</taxon>
        <taxon>Viridiplantae</taxon>
        <taxon>Streptophyta</taxon>
        <taxon>Embryophyta</taxon>
        <taxon>Tracheophyta</taxon>
        <taxon>Spermatophyta</taxon>
        <taxon>Magnoliopsida</taxon>
        <taxon>eudicotyledons</taxon>
        <taxon>Gunneridae</taxon>
        <taxon>Pentapetalae</taxon>
        <taxon>rosids</taxon>
        <taxon>fabids</taxon>
        <taxon>Malpighiales</taxon>
        <taxon>Salicaceae</taxon>
        <taxon>Saliceae</taxon>
        <taxon>Populus</taxon>
    </lineage>
</organism>
<name>A0A3N7F5V7_POPTR</name>
<evidence type="ECO:0000313" key="2">
    <source>
        <dbReference type="Proteomes" id="UP000006729"/>
    </source>
</evidence>
<protein>
    <submittedName>
        <fullName evidence="1">Uncharacterized protein</fullName>
    </submittedName>
</protein>
<accession>A0A3N7F5V7</accession>
<proteinExistence type="predicted"/>
<reference evidence="1 2" key="1">
    <citation type="journal article" date="2006" name="Science">
        <title>The genome of black cottonwood, Populus trichocarpa (Torr. &amp; Gray).</title>
        <authorList>
            <person name="Tuskan G.A."/>
            <person name="Difazio S."/>
            <person name="Jansson S."/>
            <person name="Bohlmann J."/>
            <person name="Grigoriev I."/>
            <person name="Hellsten U."/>
            <person name="Putnam N."/>
            <person name="Ralph S."/>
            <person name="Rombauts S."/>
            <person name="Salamov A."/>
            <person name="Schein J."/>
            <person name="Sterck L."/>
            <person name="Aerts A."/>
            <person name="Bhalerao R.R."/>
            <person name="Bhalerao R.P."/>
            <person name="Blaudez D."/>
            <person name="Boerjan W."/>
            <person name="Brun A."/>
            <person name="Brunner A."/>
            <person name="Busov V."/>
            <person name="Campbell M."/>
            <person name="Carlson J."/>
            <person name="Chalot M."/>
            <person name="Chapman J."/>
            <person name="Chen G.L."/>
            <person name="Cooper D."/>
            <person name="Coutinho P.M."/>
            <person name="Couturier J."/>
            <person name="Covert S."/>
            <person name="Cronk Q."/>
            <person name="Cunningham R."/>
            <person name="Davis J."/>
            <person name="Degroeve S."/>
            <person name="Dejardin A."/>
            <person name="Depamphilis C."/>
            <person name="Detter J."/>
            <person name="Dirks B."/>
            <person name="Dubchak I."/>
            <person name="Duplessis S."/>
            <person name="Ehlting J."/>
            <person name="Ellis B."/>
            <person name="Gendler K."/>
            <person name="Goodstein D."/>
            <person name="Gribskov M."/>
            <person name="Grimwood J."/>
            <person name="Groover A."/>
            <person name="Gunter L."/>
            <person name="Hamberger B."/>
            <person name="Heinze B."/>
            <person name="Helariutta Y."/>
            <person name="Henrissat B."/>
            <person name="Holligan D."/>
            <person name="Holt R."/>
            <person name="Huang W."/>
            <person name="Islam-Faridi N."/>
            <person name="Jones S."/>
            <person name="Jones-Rhoades M."/>
            <person name="Jorgensen R."/>
            <person name="Joshi C."/>
            <person name="Kangasjarvi J."/>
            <person name="Karlsson J."/>
            <person name="Kelleher C."/>
            <person name="Kirkpatrick R."/>
            <person name="Kirst M."/>
            <person name="Kohler A."/>
            <person name="Kalluri U."/>
            <person name="Larimer F."/>
            <person name="Leebens-Mack J."/>
            <person name="Leple J.C."/>
            <person name="Locascio P."/>
            <person name="Lou Y."/>
            <person name="Lucas S."/>
            <person name="Martin F."/>
            <person name="Montanini B."/>
            <person name="Napoli C."/>
            <person name="Nelson D.R."/>
            <person name="Nelson C."/>
            <person name="Nieminen K."/>
            <person name="Nilsson O."/>
            <person name="Pereda V."/>
            <person name="Peter G."/>
            <person name="Philippe R."/>
            <person name="Pilate G."/>
            <person name="Poliakov A."/>
            <person name="Razumovskaya J."/>
            <person name="Richardson P."/>
            <person name="Rinaldi C."/>
            <person name="Ritland K."/>
            <person name="Rouze P."/>
            <person name="Ryaboy D."/>
            <person name="Schmutz J."/>
            <person name="Schrader J."/>
            <person name="Segerman B."/>
            <person name="Shin H."/>
            <person name="Siddiqui A."/>
            <person name="Sterky F."/>
            <person name="Terry A."/>
            <person name="Tsai C.J."/>
            <person name="Uberbacher E."/>
            <person name="Unneberg P."/>
            <person name="Vahala J."/>
            <person name="Wall K."/>
            <person name="Wessler S."/>
            <person name="Yang G."/>
            <person name="Yin T."/>
            <person name="Douglas C."/>
            <person name="Marra M."/>
            <person name="Sandberg G."/>
            <person name="Van de Peer Y."/>
            <person name="Rokhsar D."/>
        </authorList>
    </citation>
    <scope>NUCLEOTIDE SEQUENCE [LARGE SCALE GENOMIC DNA]</scope>
    <source>
        <strain evidence="2">cv. Nisqually</strain>
    </source>
</reference>